<sequence>MRRTLKTVLYLAIALLPQVTHAQKKSTVVVWQPSHQTDTGVDFNEAQTCNTMVEAAMKKSPIKKEYKVWSLNEPNLHHANQGSNTLLAHTADVIDGKISGYAFELNKSNELKPDVFISFHNNGGTKQHAIWGFIHEGDAYEKDNRELAARLTAAIASVTDLTNKGVFGDSWPNRNDYRCKETGKRAFYSLDENVNKAKYRVLLEVGDMGQSRDFLLNKDNLVKMGEAVKEALLIWLKEKGL</sequence>
<feature type="chain" id="PRO_5018614104" description="MurNAc-LAA domain-containing protein" evidence="1">
    <location>
        <begin position="23"/>
        <end position="241"/>
    </location>
</feature>
<proteinExistence type="predicted"/>
<evidence type="ECO:0000313" key="2">
    <source>
        <dbReference type="EMBL" id="RWU04894.1"/>
    </source>
</evidence>
<reference evidence="2 3" key="1">
    <citation type="submission" date="2018-06" db="EMBL/GenBank/DDBJ databases">
        <title>Pedobacter endophyticus sp. nov., an endophytic bacterium isolated from a leaf of Triticum aestivum.</title>
        <authorList>
            <person name="Zhang L."/>
        </authorList>
    </citation>
    <scope>NUCLEOTIDE SEQUENCE [LARGE SCALE GENOMIC DNA]</scope>
    <source>
        <strain evidence="2 3">CM134L-2</strain>
    </source>
</reference>
<dbReference type="Gene3D" id="3.40.630.40">
    <property type="entry name" value="Zn-dependent exopeptidases"/>
    <property type="match status" value="1"/>
</dbReference>
<name>A0A3S3PSK8_9SPHI</name>
<dbReference type="EMBL" id="SAYW01000006">
    <property type="protein sequence ID" value="RWU04894.1"/>
    <property type="molecule type" value="Genomic_DNA"/>
</dbReference>
<keyword evidence="1" id="KW-0732">Signal</keyword>
<dbReference type="OrthoDB" id="754980at2"/>
<dbReference type="SUPFAM" id="SSF53187">
    <property type="entry name" value="Zn-dependent exopeptidases"/>
    <property type="match status" value="1"/>
</dbReference>
<dbReference type="Proteomes" id="UP000284120">
    <property type="component" value="Unassembled WGS sequence"/>
</dbReference>
<protein>
    <recommendedName>
        <fullName evidence="4">MurNAc-LAA domain-containing protein</fullName>
    </recommendedName>
</protein>
<comment type="caution">
    <text evidence="2">The sequence shown here is derived from an EMBL/GenBank/DDBJ whole genome shotgun (WGS) entry which is preliminary data.</text>
</comment>
<gene>
    <name evidence="2" type="ORF">DPV69_17175</name>
</gene>
<feature type="signal peptide" evidence="1">
    <location>
        <begin position="1"/>
        <end position="22"/>
    </location>
</feature>
<dbReference type="RefSeq" id="WP_113648644.1">
    <property type="nucleotide sequence ID" value="NZ_QMHN01000006.1"/>
</dbReference>
<dbReference type="AlphaFoldDB" id="A0A3S3PSK8"/>
<evidence type="ECO:0000313" key="3">
    <source>
        <dbReference type="Proteomes" id="UP000284120"/>
    </source>
</evidence>
<evidence type="ECO:0000256" key="1">
    <source>
        <dbReference type="SAM" id="SignalP"/>
    </source>
</evidence>
<keyword evidence="3" id="KW-1185">Reference proteome</keyword>
<organism evidence="2 3">
    <name type="scientific">Pedobacter chitinilyticus</name>
    <dbReference type="NCBI Taxonomy" id="2233776"/>
    <lineage>
        <taxon>Bacteria</taxon>
        <taxon>Pseudomonadati</taxon>
        <taxon>Bacteroidota</taxon>
        <taxon>Sphingobacteriia</taxon>
        <taxon>Sphingobacteriales</taxon>
        <taxon>Sphingobacteriaceae</taxon>
        <taxon>Pedobacter</taxon>
    </lineage>
</organism>
<evidence type="ECO:0008006" key="4">
    <source>
        <dbReference type="Google" id="ProtNLM"/>
    </source>
</evidence>
<accession>A0A3S3PSK8</accession>